<dbReference type="EMBL" id="JAMSHJ010000005">
    <property type="protein sequence ID" value="KAI5413361.1"/>
    <property type="molecule type" value="Genomic_DNA"/>
</dbReference>
<dbReference type="SUPFAM" id="SSF140996">
    <property type="entry name" value="Hermes dimerisation domain"/>
    <property type="match status" value="1"/>
</dbReference>
<accession>A0A9D5AN54</accession>
<name>A0A9D5AN54_PEA</name>
<dbReference type="Gramene" id="Psat05G0781700-T1">
    <property type="protein sequence ID" value="KAI5413361.1"/>
    <property type="gene ID" value="KIW84_057817"/>
</dbReference>
<dbReference type="Proteomes" id="UP001058974">
    <property type="component" value="Chromosome 5"/>
</dbReference>
<protein>
    <recommendedName>
        <fullName evidence="3">Transposase</fullName>
    </recommendedName>
</protein>
<dbReference type="SMART" id="SM00614">
    <property type="entry name" value="ZnF_BED"/>
    <property type="match status" value="1"/>
</dbReference>
<dbReference type="PANTHER" id="PTHR46481">
    <property type="entry name" value="ZINC FINGER BED DOMAIN-CONTAINING PROTEIN 4"/>
    <property type="match status" value="1"/>
</dbReference>
<keyword evidence="2" id="KW-1185">Reference proteome</keyword>
<gene>
    <name evidence="1" type="ORF">KIW84_057817</name>
</gene>
<dbReference type="SUPFAM" id="SSF53098">
    <property type="entry name" value="Ribonuclease H-like"/>
    <property type="match status" value="1"/>
</dbReference>
<sequence>MERGKSNLQGVGVPSGVVDQGVSQGAAAGTALPPLRKRKLNASGSRKTSTVWEEFNILPDEPEPIAACKHYHKRYRCDPKTHGTSNMLAHSKMCYKNPALLLKDPNQTNLVSGEGGFLVPTSQRFNAAACRKAINTFVILDEHSFRVVEDVGFKQMCKQLQPQMAIPTRRTVARDCFQLYLAEKSRLKAFFKSDCTRVALTTDCWTSIQNLSYMATTAHFIDTAWKYQKKIISFSLVPNHKGDTIGMKVEDVLREWGLRKVSTITLDNATANDVAVSYLDRRLKSKNALLGVGDYLHMRCAAHVLNLVVRDGEKEHEGSIESVRTAVRFVRSSPQRAMKFKECVELAGITCKKKLCLDVSTRWNSTYLMLDAAEKFEAAFDNMIDEDPGYIEYFDLLTGPPGSQDWKKVRAFVVFLQTFYEATKVFSTSQEVSLHLAFHNLSSILCELQEASFNLNSYVAPMISHMKVKYDKYWGMWEK</sequence>
<evidence type="ECO:0000313" key="1">
    <source>
        <dbReference type="EMBL" id="KAI5413361.1"/>
    </source>
</evidence>
<comment type="caution">
    <text evidence="1">The sequence shown here is derived from an EMBL/GenBank/DDBJ whole genome shotgun (WGS) entry which is preliminary data.</text>
</comment>
<evidence type="ECO:0000313" key="2">
    <source>
        <dbReference type="Proteomes" id="UP001058974"/>
    </source>
</evidence>
<dbReference type="InterPro" id="IPR012337">
    <property type="entry name" value="RNaseH-like_sf"/>
</dbReference>
<reference evidence="1 2" key="1">
    <citation type="journal article" date="2022" name="Nat. Genet.">
        <title>Improved pea reference genome and pan-genome highlight genomic features and evolutionary characteristics.</title>
        <authorList>
            <person name="Yang T."/>
            <person name="Liu R."/>
            <person name="Luo Y."/>
            <person name="Hu S."/>
            <person name="Wang D."/>
            <person name="Wang C."/>
            <person name="Pandey M.K."/>
            <person name="Ge S."/>
            <person name="Xu Q."/>
            <person name="Li N."/>
            <person name="Li G."/>
            <person name="Huang Y."/>
            <person name="Saxena R.K."/>
            <person name="Ji Y."/>
            <person name="Li M."/>
            <person name="Yan X."/>
            <person name="He Y."/>
            <person name="Liu Y."/>
            <person name="Wang X."/>
            <person name="Xiang C."/>
            <person name="Varshney R.K."/>
            <person name="Ding H."/>
            <person name="Gao S."/>
            <person name="Zong X."/>
        </authorList>
    </citation>
    <scope>NUCLEOTIDE SEQUENCE [LARGE SCALE GENOMIC DNA]</scope>
    <source>
        <strain evidence="1 2">cv. Zhongwan 6</strain>
    </source>
</reference>
<proteinExistence type="predicted"/>
<dbReference type="AlphaFoldDB" id="A0A9D5AN54"/>
<dbReference type="PANTHER" id="PTHR46481:SF2">
    <property type="entry name" value="BED-TYPE DOMAIN-CONTAINING PROTEIN"/>
    <property type="match status" value="1"/>
</dbReference>
<organism evidence="1 2">
    <name type="scientific">Pisum sativum</name>
    <name type="common">Garden pea</name>
    <name type="synonym">Lathyrus oleraceus</name>
    <dbReference type="NCBI Taxonomy" id="3888"/>
    <lineage>
        <taxon>Eukaryota</taxon>
        <taxon>Viridiplantae</taxon>
        <taxon>Streptophyta</taxon>
        <taxon>Embryophyta</taxon>
        <taxon>Tracheophyta</taxon>
        <taxon>Spermatophyta</taxon>
        <taxon>Magnoliopsida</taxon>
        <taxon>eudicotyledons</taxon>
        <taxon>Gunneridae</taxon>
        <taxon>Pentapetalae</taxon>
        <taxon>rosids</taxon>
        <taxon>fabids</taxon>
        <taxon>Fabales</taxon>
        <taxon>Fabaceae</taxon>
        <taxon>Papilionoideae</taxon>
        <taxon>50 kb inversion clade</taxon>
        <taxon>NPAAA clade</taxon>
        <taxon>Hologalegina</taxon>
        <taxon>IRL clade</taxon>
        <taxon>Fabeae</taxon>
        <taxon>Lathyrus</taxon>
    </lineage>
</organism>
<evidence type="ECO:0008006" key="3">
    <source>
        <dbReference type="Google" id="ProtNLM"/>
    </source>
</evidence>
<dbReference type="InterPro" id="IPR052035">
    <property type="entry name" value="ZnF_BED_domain_contain"/>
</dbReference>